<reference evidence="1" key="1">
    <citation type="submission" date="2022-07" db="EMBL/GenBank/DDBJ databases">
        <title>Genome Sequence of Phlebia brevispora.</title>
        <authorList>
            <person name="Buettner E."/>
        </authorList>
    </citation>
    <scope>NUCLEOTIDE SEQUENCE</scope>
    <source>
        <strain evidence="1">MPL23</strain>
    </source>
</reference>
<dbReference type="Proteomes" id="UP001148662">
    <property type="component" value="Unassembled WGS sequence"/>
</dbReference>
<proteinExistence type="predicted"/>
<organism evidence="1 2">
    <name type="scientific">Phlebia brevispora</name>
    <dbReference type="NCBI Taxonomy" id="194682"/>
    <lineage>
        <taxon>Eukaryota</taxon>
        <taxon>Fungi</taxon>
        <taxon>Dikarya</taxon>
        <taxon>Basidiomycota</taxon>
        <taxon>Agaricomycotina</taxon>
        <taxon>Agaricomycetes</taxon>
        <taxon>Polyporales</taxon>
        <taxon>Meruliaceae</taxon>
        <taxon>Phlebia</taxon>
    </lineage>
</organism>
<accession>A0ACC1TCX4</accession>
<sequence>MPTSHGRPTFSPCDLAAYTALSGQRLRLQSVLTRIEAQLAMQAQDERQLQSVLEIKARRRAWSNRRYMGGAVVKDMGLCTPARSSPLSRYEPVCASDLVETCPAPAPVLESIGKPKRGLIVTTAEHNIMRLFPVCEEEEEEDEPAPPYQRTIDDSPSLPDINEKDESLLAPPVPTVRLVESRGLREGENDVVLPLPLQLQRHAVPIRPRTRSLQGNTTSVLNTASTYTRPLDSVNEKMGLGVLEPQTKVELFDVYHSEDEEDDDPGIGDVGVGLNGCGGKHSEFTLGMDIPDPFTMGLGGRRYDHDEWISVANASIPSR</sequence>
<keyword evidence="2" id="KW-1185">Reference proteome</keyword>
<gene>
    <name evidence="1" type="ORF">NM688_g848</name>
</gene>
<dbReference type="EMBL" id="JANHOG010000081">
    <property type="protein sequence ID" value="KAJ3558557.1"/>
    <property type="molecule type" value="Genomic_DNA"/>
</dbReference>
<evidence type="ECO:0000313" key="1">
    <source>
        <dbReference type="EMBL" id="KAJ3558557.1"/>
    </source>
</evidence>
<protein>
    <submittedName>
        <fullName evidence="1">Uncharacterized protein</fullName>
    </submittedName>
</protein>
<comment type="caution">
    <text evidence="1">The sequence shown here is derived from an EMBL/GenBank/DDBJ whole genome shotgun (WGS) entry which is preliminary data.</text>
</comment>
<evidence type="ECO:0000313" key="2">
    <source>
        <dbReference type="Proteomes" id="UP001148662"/>
    </source>
</evidence>
<name>A0ACC1TCX4_9APHY</name>